<feature type="region of interest" description="Disordered" evidence="1">
    <location>
        <begin position="1"/>
        <end position="40"/>
    </location>
</feature>
<gene>
    <name evidence="2" type="ORF">ATPR_1342</name>
</gene>
<name>F7VD93_9PROT</name>
<feature type="compositionally biased region" description="Polar residues" evidence="1">
    <location>
        <begin position="1"/>
        <end position="31"/>
    </location>
</feature>
<evidence type="ECO:0000313" key="3">
    <source>
        <dbReference type="Proteomes" id="UP000004319"/>
    </source>
</evidence>
<evidence type="ECO:0000313" key="2">
    <source>
        <dbReference type="EMBL" id="GAA08338.1"/>
    </source>
</evidence>
<proteinExistence type="predicted"/>
<dbReference type="EMBL" id="BABS01000030">
    <property type="protein sequence ID" value="GAA08338.1"/>
    <property type="molecule type" value="Genomic_DNA"/>
</dbReference>
<protein>
    <submittedName>
        <fullName evidence="2">Uncharacterized protein</fullName>
    </submittedName>
</protein>
<evidence type="ECO:0000256" key="1">
    <source>
        <dbReference type="SAM" id="MobiDB-lite"/>
    </source>
</evidence>
<reference evidence="2 3" key="1">
    <citation type="journal article" date="2011" name="Biochem. Biophys. Res. Commun.">
        <title>Increased number of Arginine-based salt bridges contributes to the thermotolerance of thermotolerant acetic acid bacteria, Acetobacter tropicalis SKU1100.</title>
        <authorList>
            <person name="Matsutani M."/>
            <person name="Hirakawa H."/>
            <person name="Nishikura M."/>
            <person name="Soemphol W."/>
            <person name="Ali I.A.I."/>
            <person name="Yakushi T."/>
            <person name="Matsushita K."/>
        </authorList>
    </citation>
    <scope>NUCLEOTIDE SEQUENCE [LARGE SCALE GENOMIC DNA]</scope>
    <source>
        <strain evidence="2 3">NBRC 101654</strain>
    </source>
</reference>
<accession>F7VD93</accession>
<dbReference type="AlphaFoldDB" id="F7VD93"/>
<comment type="caution">
    <text evidence="2">The sequence shown here is derived from an EMBL/GenBank/DDBJ whole genome shotgun (WGS) entry which is preliminary data.</text>
</comment>
<sequence>MVCSRNNNTFVSNAGGTASRLRTTNLPQSRMNRAKELWVS</sequence>
<organism evidence="2 3">
    <name type="scientific">Acetobacter tropicalis NBRC 101654</name>
    <dbReference type="NCBI Taxonomy" id="749388"/>
    <lineage>
        <taxon>Bacteria</taxon>
        <taxon>Pseudomonadati</taxon>
        <taxon>Pseudomonadota</taxon>
        <taxon>Alphaproteobacteria</taxon>
        <taxon>Acetobacterales</taxon>
        <taxon>Acetobacteraceae</taxon>
        <taxon>Acetobacter</taxon>
    </lineage>
</organism>
<dbReference type="Proteomes" id="UP000004319">
    <property type="component" value="Unassembled WGS sequence"/>
</dbReference>